<dbReference type="OrthoDB" id="7824563at2"/>
<gene>
    <name evidence="2" type="ORF">SAMN04488026_102452</name>
</gene>
<name>A0A1G8WP64_9RHOB</name>
<dbReference type="InterPro" id="IPR036429">
    <property type="entry name" value="SpoA-like_sf"/>
</dbReference>
<evidence type="ECO:0000313" key="2">
    <source>
        <dbReference type="EMBL" id="SDJ80054.1"/>
    </source>
</evidence>
<keyword evidence="2" id="KW-0969">Cilium</keyword>
<evidence type="ECO:0000313" key="3">
    <source>
        <dbReference type="Proteomes" id="UP000199382"/>
    </source>
</evidence>
<dbReference type="RefSeq" id="WP_093156521.1">
    <property type="nucleotide sequence ID" value="NZ_FNEK01000024.1"/>
</dbReference>
<dbReference type="STRING" id="571298.SAMN04488026_102452"/>
<protein>
    <submittedName>
        <fullName evidence="2">Flagellar motor switch protein FliM</fullName>
    </submittedName>
</protein>
<dbReference type="Pfam" id="PF01052">
    <property type="entry name" value="FliMN_C"/>
    <property type="match status" value="1"/>
</dbReference>
<dbReference type="InterPro" id="IPR001543">
    <property type="entry name" value="FliN-like_C"/>
</dbReference>
<dbReference type="SUPFAM" id="SSF101801">
    <property type="entry name" value="Surface presentation of antigens (SPOA)"/>
    <property type="match status" value="1"/>
</dbReference>
<keyword evidence="2" id="KW-0966">Cell projection</keyword>
<proteinExistence type="predicted"/>
<accession>A0A1G8WP64</accession>
<reference evidence="2 3" key="1">
    <citation type="submission" date="2016-10" db="EMBL/GenBank/DDBJ databases">
        <authorList>
            <person name="de Groot N.N."/>
        </authorList>
    </citation>
    <scope>NUCLEOTIDE SEQUENCE [LARGE SCALE GENOMIC DNA]</scope>
    <source>
        <strain evidence="2 3">DSM 25294</strain>
    </source>
</reference>
<dbReference type="EMBL" id="FNEK01000024">
    <property type="protein sequence ID" value="SDJ80054.1"/>
    <property type="molecule type" value="Genomic_DNA"/>
</dbReference>
<dbReference type="Proteomes" id="UP000199382">
    <property type="component" value="Unassembled WGS sequence"/>
</dbReference>
<keyword evidence="2" id="KW-0282">Flagellum</keyword>
<evidence type="ECO:0000259" key="1">
    <source>
        <dbReference type="Pfam" id="PF01052"/>
    </source>
</evidence>
<organism evidence="2 3">
    <name type="scientific">Aliiruegeria lutimaris</name>
    <dbReference type="NCBI Taxonomy" id="571298"/>
    <lineage>
        <taxon>Bacteria</taxon>
        <taxon>Pseudomonadati</taxon>
        <taxon>Pseudomonadota</taxon>
        <taxon>Alphaproteobacteria</taxon>
        <taxon>Rhodobacterales</taxon>
        <taxon>Roseobacteraceae</taxon>
        <taxon>Aliiruegeria</taxon>
    </lineage>
</organism>
<dbReference type="AlphaFoldDB" id="A0A1G8WP64"/>
<feature type="domain" description="Flagellar motor switch protein FliN-like C-terminal" evidence="1">
    <location>
        <begin position="216"/>
        <end position="278"/>
    </location>
</feature>
<keyword evidence="3" id="KW-1185">Reference proteome</keyword>
<sequence length="356" mass="37147">MAEEAREEVLRRKVEAGRNSAPASQTVLPAKALSSALSKAAEDSFGLAVVVTSCSERIVFLADLLERLPEQGLLAVLEGPGDGQGLLSMDVEALSAIIEKQMTGAVAQAPPPSRRVTRTDAALAGRPEARWASGFGYSSHVEDLRPLGLLLEEIDCRIFGLSLDFEIGTREGQLLLALPAEGRSEALPDIAPRLSVEKPADPHWEPGLEGLVLEGEVRLEAILHRFKLPISAIPSLKVGDEIPIPLTAIDNVRLTGTEEIPLGRCRLGQSLGQRAVRLGAGESGAQHSQSGLSNLVGAGAGGSAPMAQAALPDPVGMSEDAFAAEPLSEGGLPDLGVAPMATPMDLSALQGLPDIT</sequence>